<proteinExistence type="inferred from homology"/>
<feature type="region of interest" description="Disordered" evidence="2">
    <location>
        <begin position="37"/>
        <end position="79"/>
    </location>
</feature>
<feature type="compositionally biased region" description="Pro residues" evidence="2">
    <location>
        <begin position="42"/>
        <end position="59"/>
    </location>
</feature>
<accession>A0A4U0XSN6</accession>
<dbReference type="STRING" id="329884.A0A4U0XSN6"/>
<keyword evidence="5" id="KW-1185">Reference proteome</keyword>
<dbReference type="Gene3D" id="1.20.5.170">
    <property type="match status" value="1"/>
</dbReference>
<organism evidence="4 5">
    <name type="scientific">Friedmanniomyces simplex</name>
    <dbReference type="NCBI Taxonomy" id="329884"/>
    <lineage>
        <taxon>Eukaryota</taxon>
        <taxon>Fungi</taxon>
        <taxon>Dikarya</taxon>
        <taxon>Ascomycota</taxon>
        <taxon>Pezizomycotina</taxon>
        <taxon>Dothideomycetes</taxon>
        <taxon>Dothideomycetidae</taxon>
        <taxon>Mycosphaerellales</taxon>
        <taxon>Teratosphaeriaceae</taxon>
        <taxon>Friedmanniomyces</taxon>
    </lineage>
</organism>
<comment type="similarity">
    <text evidence="1">Belongs to the ATG16 family.</text>
</comment>
<dbReference type="OrthoDB" id="8949486at2759"/>
<evidence type="ECO:0000259" key="3">
    <source>
        <dbReference type="Pfam" id="PF08614"/>
    </source>
</evidence>
<comment type="caution">
    <text evidence="4">The sequence shown here is derived from an EMBL/GenBank/DDBJ whole genome shotgun (WGS) entry which is preliminary data.</text>
</comment>
<protein>
    <recommendedName>
        <fullName evidence="3">Autophagy-related protein 16 domain-containing protein</fullName>
    </recommendedName>
</protein>
<dbReference type="Proteomes" id="UP000309340">
    <property type="component" value="Unassembled WGS sequence"/>
</dbReference>
<dbReference type="Pfam" id="PF08614">
    <property type="entry name" value="ATG16"/>
    <property type="match status" value="1"/>
</dbReference>
<evidence type="ECO:0000313" key="5">
    <source>
        <dbReference type="Proteomes" id="UP000309340"/>
    </source>
</evidence>
<feature type="region of interest" description="Disordered" evidence="2">
    <location>
        <begin position="118"/>
        <end position="143"/>
    </location>
</feature>
<evidence type="ECO:0000256" key="1">
    <source>
        <dbReference type="ARBA" id="ARBA00005331"/>
    </source>
</evidence>
<dbReference type="EMBL" id="NAJQ01000085">
    <property type="protein sequence ID" value="TKA79637.1"/>
    <property type="molecule type" value="Genomic_DNA"/>
</dbReference>
<feature type="domain" description="Autophagy-related protein 16" evidence="3">
    <location>
        <begin position="7"/>
        <end position="199"/>
    </location>
</feature>
<gene>
    <name evidence="4" type="ORF">B0A55_03426</name>
</gene>
<feature type="compositionally biased region" description="Basic and acidic residues" evidence="2">
    <location>
        <begin position="130"/>
        <end position="143"/>
    </location>
</feature>
<reference evidence="4 5" key="1">
    <citation type="submission" date="2017-03" db="EMBL/GenBank/DDBJ databases">
        <title>Genomes of endolithic fungi from Antarctica.</title>
        <authorList>
            <person name="Coleine C."/>
            <person name="Masonjones S."/>
            <person name="Stajich J.E."/>
        </authorList>
    </citation>
    <scope>NUCLEOTIDE SEQUENCE [LARGE SCALE GENOMIC DNA]</scope>
    <source>
        <strain evidence="4 5">CCFEE 5184</strain>
    </source>
</reference>
<dbReference type="InterPro" id="IPR013923">
    <property type="entry name" value="Autophagy-rel_prot_16_dom"/>
</dbReference>
<evidence type="ECO:0000256" key="2">
    <source>
        <dbReference type="SAM" id="MobiDB-lite"/>
    </source>
</evidence>
<evidence type="ECO:0000313" key="4">
    <source>
        <dbReference type="EMBL" id="TKA79637.1"/>
    </source>
</evidence>
<sequence length="205" mass="23057">MSDWMEQYSAALTERDAREQVHKVYIDAYTKLADRTAALAANPPPPAAPTTTPQPPPTNPLLTKTKPPTKDPDAPPHPTDLLTRLRADLSTTQKARSLLQTQVADLTATLSTNQLASQTSASHLAHLSRQKLDTERRLRDRDEELRGKSRMLVQAQDEMVALGLQLSMAEQRAEGLGRENGELVRRWMERMGEEAERVNRDSRWE</sequence>
<name>A0A4U0XSN6_9PEZI</name>
<dbReference type="AlphaFoldDB" id="A0A4U0XSN6"/>